<accession>A0A6M3JQ58</accession>
<dbReference type="EMBL" id="MT141834">
    <property type="protein sequence ID" value="QJA70947.1"/>
    <property type="molecule type" value="Genomic_DNA"/>
</dbReference>
<organism evidence="4">
    <name type="scientific">viral metagenome</name>
    <dbReference type="NCBI Taxonomy" id="1070528"/>
    <lineage>
        <taxon>unclassified sequences</taxon>
        <taxon>metagenomes</taxon>
        <taxon>organismal metagenomes</taxon>
    </lineage>
</organism>
<evidence type="ECO:0000256" key="2">
    <source>
        <dbReference type="SAM" id="MobiDB-lite"/>
    </source>
</evidence>
<feature type="region of interest" description="Disordered" evidence="2">
    <location>
        <begin position="20"/>
        <end position="43"/>
    </location>
</feature>
<keyword evidence="1" id="KW-0175">Coiled coil</keyword>
<evidence type="ECO:0000256" key="1">
    <source>
        <dbReference type="SAM" id="Coils"/>
    </source>
</evidence>
<sequence length="326" mass="36816">MVAGLPEAVRKQAERAKVLQTQLAEGTPLDLGEGTTASHDDDQIAVHQDDNIKPDDNRDTAEVQPQDFKHKFESMQGKYNAEVPQLRQQINQLNQTVSNLNDIILQLNTRAEEQKPVEKQQDTVLESPLNEEDFEGYGDEMLAAIRQINALVERNEKLEAMVSKTQGDVEVVGKTIQETTEQTFEAELTKLVPNWRAINADQKWLEWLGQVDEDEVEWRQGRLEKAFASGKANKVAKYFERFGQESGVKIGRDNGKKTKGPNPLNDLIEPDLSHGSDQTLSDASFKPVTRKQFAEAGVMRSQGKITVEQFNDITKRFQRSIQEGRV</sequence>
<proteinExistence type="predicted"/>
<name>A0A6M3JQ58_9ZZZZ</name>
<evidence type="ECO:0000313" key="3">
    <source>
        <dbReference type="EMBL" id="QJA57777.1"/>
    </source>
</evidence>
<protein>
    <submittedName>
        <fullName evidence="4">Uncharacterized protein</fullName>
    </submittedName>
</protein>
<reference evidence="4" key="1">
    <citation type="submission" date="2020-03" db="EMBL/GenBank/DDBJ databases">
        <title>The deep terrestrial virosphere.</title>
        <authorList>
            <person name="Holmfeldt K."/>
            <person name="Nilsson E."/>
            <person name="Simone D."/>
            <person name="Lopez-Fernandez M."/>
            <person name="Wu X."/>
            <person name="de Brujin I."/>
            <person name="Lundin D."/>
            <person name="Andersson A."/>
            <person name="Bertilsson S."/>
            <person name="Dopson M."/>
        </authorList>
    </citation>
    <scope>NUCLEOTIDE SEQUENCE</scope>
    <source>
        <strain evidence="4">MM415A03452</strain>
        <strain evidence="3">MM415B01567</strain>
    </source>
</reference>
<evidence type="ECO:0000313" key="4">
    <source>
        <dbReference type="EMBL" id="QJA70947.1"/>
    </source>
</evidence>
<feature type="coiled-coil region" evidence="1">
    <location>
        <begin position="141"/>
        <end position="168"/>
    </location>
</feature>
<feature type="coiled-coil region" evidence="1">
    <location>
        <begin position="83"/>
        <end position="110"/>
    </location>
</feature>
<feature type="region of interest" description="Disordered" evidence="2">
    <location>
        <begin position="249"/>
        <end position="281"/>
    </location>
</feature>
<dbReference type="EMBL" id="MT141291">
    <property type="protein sequence ID" value="QJA57777.1"/>
    <property type="molecule type" value="Genomic_DNA"/>
</dbReference>
<gene>
    <name evidence="4" type="ORF">MM415A03452_0008</name>
    <name evidence="3" type="ORF">MM415B01567_0017</name>
</gene>
<dbReference type="AlphaFoldDB" id="A0A6M3JQ58"/>